<reference evidence="2" key="1">
    <citation type="journal article" date="2011" name="Nat. Biotechnol.">
        <title>The genomic sequence of the Chinese hamster ovary (CHO)-K1 cell line.</title>
        <authorList>
            <person name="Xu X."/>
            <person name="Nagarajan H."/>
            <person name="Lewis N.E."/>
            <person name="Pan S."/>
            <person name="Cai Z."/>
            <person name="Liu X."/>
            <person name="Chen W."/>
            <person name="Xie M."/>
            <person name="Wang W."/>
            <person name="Hammond S."/>
            <person name="Andersen M.R."/>
            <person name="Neff N."/>
            <person name="Passarelli B."/>
            <person name="Koh W."/>
            <person name="Fan H.C."/>
            <person name="Wang J."/>
            <person name="Gui Y."/>
            <person name="Lee K.H."/>
            <person name="Betenbaugh M.J."/>
            <person name="Quake S.R."/>
            <person name="Famili I."/>
            <person name="Palsson B.O."/>
            <person name="Wang J."/>
        </authorList>
    </citation>
    <scope>NUCLEOTIDE SEQUENCE [LARGE SCALE GENOMIC DNA]</scope>
    <source>
        <strain evidence="2">CHO K1 cell line</strain>
    </source>
</reference>
<protein>
    <submittedName>
        <fullName evidence="1">Uncharacterized protein</fullName>
    </submittedName>
</protein>
<gene>
    <name evidence="1" type="ORF">I79_003713</name>
</gene>
<dbReference type="EMBL" id="JH000096">
    <property type="protein sequence ID" value="EGV96810.1"/>
    <property type="molecule type" value="Genomic_DNA"/>
</dbReference>
<organism evidence="1 2">
    <name type="scientific">Cricetulus griseus</name>
    <name type="common">Chinese hamster</name>
    <name type="synonym">Cricetulus barabensis griseus</name>
    <dbReference type="NCBI Taxonomy" id="10029"/>
    <lineage>
        <taxon>Eukaryota</taxon>
        <taxon>Metazoa</taxon>
        <taxon>Chordata</taxon>
        <taxon>Craniata</taxon>
        <taxon>Vertebrata</taxon>
        <taxon>Euteleostomi</taxon>
        <taxon>Mammalia</taxon>
        <taxon>Eutheria</taxon>
        <taxon>Euarchontoglires</taxon>
        <taxon>Glires</taxon>
        <taxon>Rodentia</taxon>
        <taxon>Myomorpha</taxon>
        <taxon>Muroidea</taxon>
        <taxon>Cricetidae</taxon>
        <taxon>Cricetinae</taxon>
        <taxon>Cricetulus</taxon>
    </lineage>
</organism>
<proteinExistence type="predicted"/>
<dbReference type="AlphaFoldDB" id="G3H0P9"/>
<evidence type="ECO:0000313" key="2">
    <source>
        <dbReference type="Proteomes" id="UP000001075"/>
    </source>
</evidence>
<evidence type="ECO:0000313" key="1">
    <source>
        <dbReference type="EMBL" id="EGV96810.1"/>
    </source>
</evidence>
<dbReference type="Proteomes" id="UP000001075">
    <property type="component" value="Unassembled WGS sequence"/>
</dbReference>
<sequence>MAFSSGQSGKMVVVVERGHKSGCAYLREYTALCLQPLKETWLYIAAARGRHC</sequence>
<accession>G3H0P9</accession>
<name>G3H0P9_CRIGR</name>
<dbReference type="InParanoid" id="G3H0P9"/>